<protein>
    <submittedName>
        <fullName evidence="1">Uncharacterized protein</fullName>
    </submittedName>
</protein>
<evidence type="ECO:0000313" key="2">
    <source>
        <dbReference type="Proteomes" id="UP001596244"/>
    </source>
</evidence>
<comment type="caution">
    <text evidence="1">The sequence shown here is derived from an EMBL/GenBank/DDBJ whole genome shotgun (WGS) entry which is preliminary data.</text>
</comment>
<proteinExistence type="predicted"/>
<name>A0ABW1QD16_9CORY</name>
<keyword evidence="2" id="KW-1185">Reference proteome</keyword>
<dbReference type="RefSeq" id="WP_377000909.1">
    <property type="nucleotide sequence ID" value="NZ_JBHSQE010000003.1"/>
</dbReference>
<reference evidence="2" key="1">
    <citation type="journal article" date="2019" name="Int. J. Syst. Evol. Microbiol.">
        <title>The Global Catalogue of Microorganisms (GCM) 10K type strain sequencing project: providing services to taxonomists for standard genome sequencing and annotation.</title>
        <authorList>
            <consortium name="The Broad Institute Genomics Platform"/>
            <consortium name="The Broad Institute Genome Sequencing Center for Infectious Disease"/>
            <person name="Wu L."/>
            <person name="Ma J."/>
        </authorList>
    </citation>
    <scope>NUCLEOTIDE SEQUENCE [LARGE SCALE GENOMIC DNA]</scope>
    <source>
        <strain evidence="2">CCUG 51943</strain>
    </source>
</reference>
<accession>A0ABW1QD16</accession>
<organism evidence="1 2">
    <name type="scientific">Corynebacterium nasicanis</name>
    <dbReference type="NCBI Taxonomy" id="1448267"/>
    <lineage>
        <taxon>Bacteria</taxon>
        <taxon>Bacillati</taxon>
        <taxon>Actinomycetota</taxon>
        <taxon>Actinomycetes</taxon>
        <taxon>Mycobacteriales</taxon>
        <taxon>Corynebacteriaceae</taxon>
        <taxon>Corynebacterium</taxon>
    </lineage>
</organism>
<dbReference type="Proteomes" id="UP001596244">
    <property type="component" value="Unassembled WGS sequence"/>
</dbReference>
<gene>
    <name evidence="1" type="ORF">ACFPUZ_06235</name>
</gene>
<sequence length="73" mass="8189">MNETIFDALPSARIVRVTRRVAGVKHIDVGQAWSCTPSTLRIRELTARRYVDLPLSEVTAVEIIGLYLKDYGS</sequence>
<evidence type="ECO:0000313" key="1">
    <source>
        <dbReference type="EMBL" id="MFC6146403.1"/>
    </source>
</evidence>
<dbReference type="EMBL" id="JBHSQE010000003">
    <property type="protein sequence ID" value="MFC6146403.1"/>
    <property type="molecule type" value="Genomic_DNA"/>
</dbReference>